<dbReference type="PANTHER" id="PTHR15239">
    <property type="entry name" value="NUCLEAR EXPORT MEDIATOR FACTOR NEMF"/>
    <property type="match status" value="1"/>
</dbReference>
<dbReference type="BioCyc" id="CNIT1237085:G1324-3185-MONOMER"/>
<sequence length="661" mass="72846">MELSGIELRYLVNEIGSRVTSGYYVSGVNAITKSSLLLKLHHPTQEDIMLVLSTRGVWITKLKFKPVEENSLEGAAQRELERAKLESIEQAGSERIVSMKFRHPDGKVRVAVCEFFGEGNLVICDEGMQIIAILNPIQVRHRTLNVGLRYAYPPARGVDVFEVTLDQMLSLRNEAKSLDVLRWIGRSISMPKKFVEEVAKRAGIEPYKQAARLSDEEVEKIYSIIKNLVNDVSAGRNHQPIIIMQEGDNKPVEALPIMTEEAAGKISTKKAAASYMEAVDEVLSAEILDIGRSSKTVELDRQIAILEHDLDEQNKAKEAVMQKSAAIRKLANELMALSYQNPDDGKVHDVLAANSASIVKEKGVKYIEVAGEQVEMQANLAKASSMLFARAKEMERGSASIEGARAKLLAQIEKLRSQTAAIHKKVVVKEQTAKEWYERYRWFITTDGLLAIGGRDASSNSALIRKHLTEDDIVFHAEVHGSPFFIVKNAAAPAKEGRIDPSLLQVAKATVSFSRAWKDGLSSADAYWVMPEQVKKGAPTGQFLPKGSFVIEGKRNYLKGVEIRLAIGIVQLNGRETLVCGPEEAIKSRAIFYAVLLQGGMDPMTAAKKAKSEFVKIAAAGDNSEEAAETIKRISLDDFVRALPTGQSRISFTARGQAGFI</sequence>
<accession>K0IFF7</accession>
<protein>
    <recommendedName>
        <fullName evidence="1">NFACT RNA-binding domain-containing protein</fullName>
    </recommendedName>
</protein>
<dbReference type="Proteomes" id="UP000008037">
    <property type="component" value="Chromosome"/>
</dbReference>
<dbReference type="GO" id="GO:0072344">
    <property type="term" value="P:rescue of stalled ribosome"/>
    <property type="evidence" value="ECO:0007669"/>
    <property type="project" value="TreeGrafter"/>
</dbReference>
<dbReference type="InterPro" id="IPR008532">
    <property type="entry name" value="NFACT_RNA-bd"/>
</dbReference>
<dbReference type="GeneID" id="13796995"/>
<dbReference type="InParanoid" id="K0IFF7"/>
<gene>
    <name evidence="2" type="ordered locus">Ngar_c31850</name>
</gene>
<evidence type="ECO:0000313" key="3">
    <source>
        <dbReference type="Proteomes" id="UP000008037"/>
    </source>
</evidence>
<feature type="domain" description="NFACT RNA-binding" evidence="1">
    <location>
        <begin position="440"/>
        <end position="553"/>
    </location>
</feature>
<dbReference type="EMBL" id="CP002408">
    <property type="protein sequence ID" value="AFU60101.1"/>
    <property type="molecule type" value="Genomic_DNA"/>
</dbReference>
<reference evidence="2 3" key="1">
    <citation type="journal article" date="2012" name="Environ. Microbiol.">
        <title>The genome of the ammonia-oxidizing Candidatus Nitrososphaera gargensis: insights into metabolic versatility and environmental adaptations.</title>
        <authorList>
            <person name="Spang A."/>
            <person name="Poehlein A."/>
            <person name="Offre P."/>
            <person name="Zumbragel S."/>
            <person name="Haider S."/>
            <person name="Rychlik N."/>
            <person name="Nowka B."/>
            <person name="Schmeisser C."/>
            <person name="Lebedeva E.V."/>
            <person name="Rattei T."/>
            <person name="Bohm C."/>
            <person name="Schmid M."/>
            <person name="Galushko A."/>
            <person name="Hatzenpichler R."/>
            <person name="Weinmaier T."/>
            <person name="Daniel R."/>
            <person name="Schleper C."/>
            <person name="Spieck E."/>
            <person name="Streit W."/>
            <person name="Wagner M."/>
        </authorList>
    </citation>
    <scope>NUCLEOTIDE SEQUENCE [LARGE SCALE GENOMIC DNA]</scope>
    <source>
        <strain evidence="3">Ga9.2</strain>
    </source>
</reference>
<organism evidence="2 3">
    <name type="scientific">Nitrososphaera gargensis (strain Ga9.2)</name>
    <dbReference type="NCBI Taxonomy" id="1237085"/>
    <lineage>
        <taxon>Archaea</taxon>
        <taxon>Nitrososphaerota</taxon>
        <taxon>Nitrososphaeria</taxon>
        <taxon>Nitrososphaerales</taxon>
        <taxon>Nitrososphaeraceae</taxon>
        <taxon>Nitrososphaera</taxon>
    </lineage>
</organism>
<dbReference type="GO" id="GO:0000049">
    <property type="term" value="F:tRNA binding"/>
    <property type="evidence" value="ECO:0007669"/>
    <property type="project" value="TreeGrafter"/>
</dbReference>
<dbReference type="Gene3D" id="2.30.310.10">
    <property type="entry name" value="ibrinogen binding protein from staphylococcus aureus domain"/>
    <property type="match status" value="1"/>
</dbReference>
<dbReference type="HOGENOM" id="CLU_003612_2_1_2"/>
<dbReference type="KEGG" id="nga:Ngar_c31850"/>
<dbReference type="RefSeq" id="WP_015020634.1">
    <property type="nucleotide sequence ID" value="NC_018719.1"/>
</dbReference>
<keyword evidence="3" id="KW-1185">Reference proteome</keyword>
<name>K0IFF7_NITGG</name>
<dbReference type="NCBIfam" id="NF041120">
    <property type="entry name" value="RqcH_arch"/>
    <property type="match status" value="1"/>
</dbReference>
<dbReference type="InterPro" id="IPR051608">
    <property type="entry name" value="RQC_Subunit_NEMF"/>
</dbReference>
<dbReference type="Pfam" id="PF05833">
    <property type="entry name" value="NFACT_N"/>
    <property type="match status" value="1"/>
</dbReference>
<dbReference type="STRING" id="1237085.Ngar_c31850"/>
<dbReference type="OrthoDB" id="10943at2157"/>
<evidence type="ECO:0000313" key="2">
    <source>
        <dbReference type="EMBL" id="AFU60101.1"/>
    </source>
</evidence>
<dbReference type="GO" id="GO:0043023">
    <property type="term" value="F:ribosomal large subunit binding"/>
    <property type="evidence" value="ECO:0007669"/>
    <property type="project" value="TreeGrafter"/>
</dbReference>
<proteinExistence type="predicted"/>
<dbReference type="Pfam" id="PF05670">
    <property type="entry name" value="NFACT-R_1"/>
    <property type="match status" value="1"/>
</dbReference>
<dbReference type="AlphaFoldDB" id="K0IFF7"/>
<dbReference type="GO" id="GO:1990112">
    <property type="term" value="C:RQC complex"/>
    <property type="evidence" value="ECO:0007669"/>
    <property type="project" value="TreeGrafter"/>
</dbReference>
<dbReference type="FunCoup" id="K0IFF7">
    <property type="interactions" value="122"/>
</dbReference>
<dbReference type="PANTHER" id="PTHR15239:SF6">
    <property type="entry name" value="RIBOSOME QUALITY CONTROL COMPLEX SUBUNIT NEMF"/>
    <property type="match status" value="1"/>
</dbReference>
<evidence type="ECO:0000259" key="1">
    <source>
        <dbReference type="Pfam" id="PF05670"/>
    </source>
</evidence>